<gene>
    <name evidence="2" type="ORF">PCOR1329_LOCUS2642</name>
</gene>
<evidence type="ECO:0000313" key="3">
    <source>
        <dbReference type="Proteomes" id="UP001189429"/>
    </source>
</evidence>
<name>A0ABN9PKB8_9DINO</name>
<proteinExistence type="predicted"/>
<evidence type="ECO:0000313" key="2">
    <source>
        <dbReference type="EMBL" id="CAK0791852.1"/>
    </source>
</evidence>
<organism evidence="2 3">
    <name type="scientific">Prorocentrum cordatum</name>
    <dbReference type="NCBI Taxonomy" id="2364126"/>
    <lineage>
        <taxon>Eukaryota</taxon>
        <taxon>Sar</taxon>
        <taxon>Alveolata</taxon>
        <taxon>Dinophyceae</taxon>
        <taxon>Prorocentrales</taxon>
        <taxon>Prorocentraceae</taxon>
        <taxon>Prorocentrum</taxon>
    </lineage>
</organism>
<sequence length="146" mass="16244">MLMVVSLTFEPSFLLDKGMLHGWDYKVVIGGVLVPELRLIWLDVMVMVSGALSLHLAASLDIAVTYVFEVVVFKTKDFGVTALFLVMITCALRAYFVHMMLLVRAQEGAVAEVRSNLVRRFSQDSVLTRRLSQTSLGIPSPRARGK</sequence>
<accession>A0ABN9PKB8</accession>
<evidence type="ECO:0000256" key="1">
    <source>
        <dbReference type="SAM" id="Phobius"/>
    </source>
</evidence>
<keyword evidence="1" id="KW-1133">Transmembrane helix</keyword>
<dbReference type="Proteomes" id="UP001189429">
    <property type="component" value="Unassembled WGS sequence"/>
</dbReference>
<comment type="caution">
    <text evidence="2">The sequence shown here is derived from an EMBL/GenBank/DDBJ whole genome shotgun (WGS) entry which is preliminary data.</text>
</comment>
<reference evidence="2" key="1">
    <citation type="submission" date="2023-10" db="EMBL/GenBank/DDBJ databases">
        <authorList>
            <person name="Chen Y."/>
            <person name="Shah S."/>
            <person name="Dougan E. K."/>
            <person name="Thang M."/>
            <person name="Chan C."/>
        </authorList>
    </citation>
    <scope>NUCLEOTIDE SEQUENCE [LARGE SCALE GENOMIC DNA]</scope>
</reference>
<keyword evidence="1" id="KW-0812">Transmembrane</keyword>
<protein>
    <recommendedName>
        <fullName evidence="4">Transmembrane protein 138</fullName>
    </recommendedName>
</protein>
<dbReference type="EMBL" id="CAUYUJ010000669">
    <property type="protein sequence ID" value="CAK0791852.1"/>
    <property type="molecule type" value="Genomic_DNA"/>
</dbReference>
<feature type="transmembrane region" description="Helical" evidence="1">
    <location>
        <begin position="78"/>
        <end position="96"/>
    </location>
</feature>
<keyword evidence="1" id="KW-0472">Membrane</keyword>
<evidence type="ECO:0008006" key="4">
    <source>
        <dbReference type="Google" id="ProtNLM"/>
    </source>
</evidence>
<keyword evidence="3" id="KW-1185">Reference proteome</keyword>